<dbReference type="EMBL" id="CABM01000048">
    <property type="protein sequence ID" value="CBH97879.1"/>
    <property type="molecule type" value="Genomic_DNA"/>
</dbReference>
<gene>
    <name evidence="1" type="ORF">CARN2_3355</name>
</gene>
<reference evidence="1" key="1">
    <citation type="submission" date="2009-10" db="EMBL/GenBank/DDBJ databases">
        <title>Diversity of trophic interactions inside an arsenic-rich microbial ecosystem.</title>
        <authorList>
            <person name="Bertin P.N."/>
            <person name="Heinrich-Salmeron A."/>
            <person name="Pelletier E."/>
            <person name="Goulhen-Chollet F."/>
            <person name="Arsene-Ploetze F."/>
            <person name="Gallien S."/>
            <person name="Calteau A."/>
            <person name="Vallenet D."/>
            <person name="Casiot C."/>
            <person name="Chane-Woon-Ming B."/>
            <person name="Giloteaux L."/>
            <person name="Barakat M."/>
            <person name="Bonnefoy V."/>
            <person name="Bruneel O."/>
            <person name="Chandler M."/>
            <person name="Cleiss J."/>
            <person name="Duran R."/>
            <person name="Elbaz-Poulichet F."/>
            <person name="Fonknechten N."/>
            <person name="Lauga B."/>
            <person name="Mornico D."/>
            <person name="Ortet P."/>
            <person name="Schaeffer C."/>
            <person name="Siguier P."/>
            <person name="Alexander Thil Smith A."/>
            <person name="Van Dorsselaer A."/>
            <person name="Weissenbach J."/>
            <person name="Medigue C."/>
            <person name="Le Paslier D."/>
        </authorList>
    </citation>
    <scope>NUCLEOTIDE SEQUENCE</scope>
</reference>
<name>E6PSH2_9ZZZZ</name>
<organism evidence="1">
    <name type="scientific">mine drainage metagenome</name>
    <dbReference type="NCBI Taxonomy" id="410659"/>
    <lineage>
        <taxon>unclassified sequences</taxon>
        <taxon>metagenomes</taxon>
        <taxon>ecological metagenomes</taxon>
    </lineage>
</organism>
<accession>E6PSH2</accession>
<proteinExistence type="predicted"/>
<comment type="caution">
    <text evidence="1">The sequence shown here is derived from an EMBL/GenBank/DDBJ whole genome shotgun (WGS) entry which is preliminary data.</text>
</comment>
<dbReference type="AlphaFoldDB" id="E6PSH2"/>
<protein>
    <submittedName>
        <fullName evidence="1">Uncharacterized protein</fullName>
    </submittedName>
</protein>
<sequence>MQTKPIITVALALATALPAAAQAAPTTPPQSLISRAMQIAKSDNTLILDPHVTNCEPPGIVDRAIAPEVQEVCTIKARVLISPRKP</sequence>
<evidence type="ECO:0000313" key="1">
    <source>
        <dbReference type="EMBL" id="CBH97879.1"/>
    </source>
</evidence>